<dbReference type="InterPro" id="IPR012341">
    <property type="entry name" value="6hp_glycosidase-like_sf"/>
</dbReference>
<evidence type="ECO:0000256" key="1">
    <source>
        <dbReference type="ARBA" id="ARBA00007072"/>
    </source>
</evidence>
<dbReference type="Pfam" id="PF00759">
    <property type="entry name" value="Glyco_hydro_9"/>
    <property type="match status" value="1"/>
</dbReference>
<feature type="domain" description="Cellulase Ig-like" evidence="9">
    <location>
        <begin position="33"/>
        <end position="111"/>
    </location>
</feature>
<reference evidence="11" key="1">
    <citation type="journal article" date="2019" name="Int. J. Syst. Evol. Microbiol.">
        <title>The Global Catalogue of Microorganisms (GCM) 10K type strain sequencing project: providing services to taxonomists for standard genome sequencing and annotation.</title>
        <authorList>
            <consortium name="The Broad Institute Genomics Platform"/>
            <consortium name="The Broad Institute Genome Sequencing Center for Infectious Disease"/>
            <person name="Wu L."/>
            <person name="Ma J."/>
        </authorList>
    </citation>
    <scope>NUCLEOTIDE SEQUENCE [LARGE SCALE GENOMIC DNA]</scope>
    <source>
        <strain evidence="11">CCUG 62982</strain>
    </source>
</reference>
<dbReference type="InterPro" id="IPR001701">
    <property type="entry name" value="Glyco_hydro_9"/>
</dbReference>
<keyword evidence="7" id="KW-0732">Signal</keyword>
<dbReference type="InterPro" id="IPR013783">
    <property type="entry name" value="Ig-like_fold"/>
</dbReference>
<comment type="catalytic activity">
    <reaction evidence="7">
        <text>Endohydrolysis of (1-&gt;4)-beta-D-glucosidic linkages in cellulose, lichenin and cereal beta-D-glucans.</text>
        <dbReference type="EC" id="3.2.1.4"/>
    </reaction>
</comment>
<keyword evidence="7" id="KW-0136">Cellulose degradation</keyword>
<dbReference type="EC" id="3.2.1.4" evidence="7"/>
<dbReference type="PROSITE" id="PS00698">
    <property type="entry name" value="GH9_3"/>
    <property type="match status" value="1"/>
</dbReference>
<feature type="signal peptide" evidence="7">
    <location>
        <begin position="1"/>
        <end position="22"/>
    </location>
</feature>
<feature type="active site" evidence="6">
    <location>
        <position position="593"/>
    </location>
</feature>
<accession>A0ABW3H2X5</accession>
<comment type="caution">
    <text evidence="10">The sequence shown here is derived from an EMBL/GenBank/DDBJ whole genome shotgun (WGS) entry which is preliminary data.</text>
</comment>
<feature type="chain" id="PRO_5045008211" description="Endoglucanase" evidence="7">
    <location>
        <begin position="23"/>
        <end position="627"/>
    </location>
</feature>
<evidence type="ECO:0000256" key="7">
    <source>
        <dbReference type="RuleBase" id="RU361166"/>
    </source>
</evidence>
<evidence type="ECO:0000256" key="2">
    <source>
        <dbReference type="ARBA" id="ARBA00022801"/>
    </source>
</evidence>
<dbReference type="InterPro" id="IPR008928">
    <property type="entry name" value="6-hairpin_glycosidase_sf"/>
</dbReference>
<dbReference type="Gene3D" id="2.60.40.10">
    <property type="entry name" value="Immunoglobulins"/>
    <property type="match status" value="1"/>
</dbReference>
<keyword evidence="11" id="KW-1185">Reference proteome</keyword>
<keyword evidence="4 6" id="KW-0326">Glycosidase</keyword>
<keyword evidence="2 6" id="KW-0378">Hydrolase</keyword>
<evidence type="ECO:0000259" key="8">
    <source>
        <dbReference type="Pfam" id="PF00759"/>
    </source>
</evidence>
<comment type="similarity">
    <text evidence="1 6 7">Belongs to the glycosyl hydrolase 9 (cellulase E) family.</text>
</comment>
<dbReference type="GO" id="GO:0016787">
    <property type="term" value="F:hydrolase activity"/>
    <property type="evidence" value="ECO:0007669"/>
    <property type="project" value="UniProtKB-KW"/>
</dbReference>
<dbReference type="RefSeq" id="WP_264943372.1">
    <property type="nucleotide sequence ID" value="NZ_JAPDRA010000002.1"/>
</dbReference>
<keyword evidence="3 6" id="KW-0119">Carbohydrate metabolism</keyword>
<feature type="active site" evidence="6">
    <location>
        <position position="602"/>
    </location>
</feature>
<gene>
    <name evidence="10" type="ORF">ACFQ1E_05700</name>
</gene>
<evidence type="ECO:0000256" key="4">
    <source>
        <dbReference type="ARBA" id="ARBA00023295"/>
    </source>
</evidence>
<feature type="domain" description="Glycoside hydrolase family 9" evidence="8">
    <location>
        <begin position="129"/>
        <end position="614"/>
    </location>
</feature>
<proteinExistence type="inferred from homology"/>
<evidence type="ECO:0000313" key="10">
    <source>
        <dbReference type="EMBL" id="MFD0945826.1"/>
    </source>
</evidence>
<dbReference type="SUPFAM" id="SSF48208">
    <property type="entry name" value="Six-hairpin glycosidases"/>
    <property type="match status" value="1"/>
</dbReference>
<evidence type="ECO:0000256" key="3">
    <source>
        <dbReference type="ARBA" id="ARBA00023277"/>
    </source>
</evidence>
<evidence type="ECO:0000313" key="11">
    <source>
        <dbReference type="Proteomes" id="UP001596977"/>
    </source>
</evidence>
<dbReference type="InterPro" id="IPR004197">
    <property type="entry name" value="Cellulase_Ig-like"/>
</dbReference>
<dbReference type="Pfam" id="PF02927">
    <property type="entry name" value="CelD_N"/>
    <property type="match status" value="1"/>
</dbReference>
<dbReference type="EMBL" id="JBHTJG010000002">
    <property type="protein sequence ID" value="MFD0945826.1"/>
    <property type="molecule type" value="Genomic_DNA"/>
</dbReference>
<keyword evidence="5 6" id="KW-0624">Polysaccharide degradation</keyword>
<evidence type="ECO:0000256" key="6">
    <source>
        <dbReference type="PROSITE-ProRule" id="PRU10060"/>
    </source>
</evidence>
<dbReference type="InterPro" id="IPR033126">
    <property type="entry name" value="Glyco_hydro_9_Asp/Glu_AS"/>
</dbReference>
<organism evidence="10 11">
    <name type="scientific">Sphingomonas canadensis</name>
    <dbReference type="NCBI Taxonomy" id="1219257"/>
    <lineage>
        <taxon>Bacteria</taxon>
        <taxon>Pseudomonadati</taxon>
        <taxon>Pseudomonadota</taxon>
        <taxon>Alphaproteobacteria</taxon>
        <taxon>Sphingomonadales</taxon>
        <taxon>Sphingomonadaceae</taxon>
        <taxon>Sphingomonas</taxon>
    </lineage>
</organism>
<sequence length="627" mass="66713">MKRSIAAAPLALAIMLALPALAGQPRADGGPVSPIRMNQTGLEAAGPKRAMLTDESGDPIAWELRDARGKPVLSGRTIVFGPDAQAGESVHIIDFGGFATPGTGYRLKAGERLSRPFTIACGARGRLALDALAFFYHQRAGVPIEARLVGERWARPAGHAGETAACFRGKDMRGLEWPGCSYSRELAGGWYDAGDQGKYVVNGGISVWTLLNAYERGQARGAAPFADGSAAIPEAGNGVNDLLDEARFELEFLLKMQVPEGTRASVPAGPFKPASPGQPVWMTTPPDFATIDASGMAHQKVADRHWTALPTPPHRDTQDRLLYPPTTAATLNLAAVTAQCARIWRGIDAAFAARCLAASERAWAAALRNPEIYATNSFDGSGGYGDSDVSDEFFWAATELYATTGKQLYGEVVRRSKHFAAPVTEPGWPRTAPLGAITLATVPSGLSGKETKRLRAALFSAADGWLKERDATGYRIPFATASWPWGSTASILNRAMILGVAGDLTGEKKYRDGVIDAIDFLLGRNPLDISFVSGFGIRAMANPHHRFWAPSADVSLPPPPPGVLSGGPNNSSMSDPVAQKLKGNCAPMRCWADDISAYALNEVAINWNAPLVWAAAWLDAEAAAKPE</sequence>
<dbReference type="Proteomes" id="UP001596977">
    <property type="component" value="Unassembled WGS sequence"/>
</dbReference>
<protein>
    <recommendedName>
        <fullName evidence="7">Endoglucanase</fullName>
        <ecNumber evidence="7">3.2.1.4</ecNumber>
    </recommendedName>
</protein>
<name>A0ABW3H2X5_9SPHN</name>
<evidence type="ECO:0000256" key="5">
    <source>
        <dbReference type="ARBA" id="ARBA00023326"/>
    </source>
</evidence>
<dbReference type="Gene3D" id="1.50.10.10">
    <property type="match status" value="1"/>
</dbReference>
<dbReference type="CDD" id="cd02850">
    <property type="entry name" value="E_set_Cellulase_N"/>
    <property type="match status" value="1"/>
</dbReference>
<dbReference type="SUPFAM" id="SSF81296">
    <property type="entry name" value="E set domains"/>
    <property type="match status" value="1"/>
</dbReference>
<dbReference type="PANTHER" id="PTHR22298">
    <property type="entry name" value="ENDO-1,4-BETA-GLUCANASE"/>
    <property type="match status" value="1"/>
</dbReference>
<dbReference type="InterPro" id="IPR014756">
    <property type="entry name" value="Ig_E-set"/>
</dbReference>
<evidence type="ECO:0000259" key="9">
    <source>
        <dbReference type="Pfam" id="PF02927"/>
    </source>
</evidence>